<feature type="compositionally biased region" description="Pro residues" evidence="23">
    <location>
        <begin position="450"/>
        <end position="460"/>
    </location>
</feature>
<protein>
    <recommendedName>
        <fullName evidence="20">CD2-associated protein</fullName>
    </recommendedName>
</protein>
<dbReference type="GO" id="GO:0016477">
    <property type="term" value="P:cell migration"/>
    <property type="evidence" value="ECO:0007669"/>
    <property type="project" value="TreeGrafter"/>
</dbReference>
<dbReference type="GO" id="GO:0051301">
    <property type="term" value="P:cell division"/>
    <property type="evidence" value="ECO:0007669"/>
    <property type="project" value="UniProtKB-KW"/>
</dbReference>
<dbReference type="InterPro" id="IPR036028">
    <property type="entry name" value="SH3-like_dom_sf"/>
</dbReference>
<evidence type="ECO:0000313" key="27">
    <source>
        <dbReference type="RefSeq" id="XP_012874530.1"/>
    </source>
</evidence>
<evidence type="ECO:0000256" key="4">
    <source>
        <dbReference type="ARBA" id="ARBA00022443"/>
    </source>
</evidence>
<evidence type="ECO:0000256" key="12">
    <source>
        <dbReference type="ARBA" id="ARBA00022949"/>
    </source>
</evidence>
<organism evidence="26 27">
    <name type="scientific">Dipodomys ordii</name>
    <name type="common">Ord's kangaroo rat</name>
    <dbReference type="NCBI Taxonomy" id="10020"/>
    <lineage>
        <taxon>Eukaryota</taxon>
        <taxon>Metazoa</taxon>
        <taxon>Chordata</taxon>
        <taxon>Craniata</taxon>
        <taxon>Vertebrata</taxon>
        <taxon>Euteleostomi</taxon>
        <taxon>Mammalia</taxon>
        <taxon>Eutheria</taxon>
        <taxon>Euarchontoglires</taxon>
        <taxon>Glires</taxon>
        <taxon>Rodentia</taxon>
        <taxon>Castorimorpha</taxon>
        <taxon>Heteromyidae</taxon>
        <taxon>Dipodomyinae</taxon>
        <taxon>Dipodomys</taxon>
    </lineage>
</organism>
<dbReference type="Pfam" id="PF00018">
    <property type="entry name" value="SH3_1"/>
    <property type="match status" value="1"/>
</dbReference>
<accession>A0A1S3FE42</accession>
<dbReference type="SMART" id="SM00326">
    <property type="entry name" value="SH3"/>
    <property type="match status" value="3"/>
</dbReference>
<feature type="region of interest" description="Disordered" evidence="23">
    <location>
        <begin position="557"/>
        <end position="618"/>
    </location>
</feature>
<evidence type="ECO:0000256" key="13">
    <source>
        <dbReference type="ARBA" id="ARBA00023036"/>
    </source>
</evidence>
<comment type="subunit">
    <text evidence="19">Homodimer. Interacts with F-actin, PKD2, NPHS1 and NPHS2. Interacts with WTIP. Interacts with DDN; interaction is direct. Interacts (via SH3 2 domain) with CBL (via phosphorylated C-terminus). Interacts with BCAR1/p130Cas (via SH3 domain). Interacts with MVB12A and ARHGAP17. Interacts with ANLN, CD2 and CBLB. Interacts with PDCD6IP and TSG101. Interacts with RIN3. Interacts directly with RET (inactive) and CBLC; upon RET activation by GDNF suggested to dissociate from RET as CBLC:CD2AP complex. Interacts with CGNL1 and SH3BP1; probably part of a complex at cell junctions. Interacts with CAPZA1.</text>
</comment>
<feature type="compositionally biased region" description="Low complexity" evidence="23">
    <location>
        <begin position="245"/>
        <end position="267"/>
    </location>
</feature>
<feature type="region of interest" description="Disordered" evidence="23">
    <location>
        <begin position="396"/>
        <end position="518"/>
    </location>
</feature>
<evidence type="ECO:0000256" key="22">
    <source>
        <dbReference type="SAM" id="Coils"/>
    </source>
</evidence>
<evidence type="ECO:0000256" key="14">
    <source>
        <dbReference type="ARBA" id="ARBA00023054"/>
    </source>
</evidence>
<reference evidence="27" key="1">
    <citation type="submission" date="2025-08" db="UniProtKB">
        <authorList>
            <consortium name="RefSeq"/>
        </authorList>
    </citation>
    <scope>IDENTIFICATION</scope>
    <source>
        <tissue evidence="27">Kidney</tissue>
    </source>
</reference>
<evidence type="ECO:0000256" key="5">
    <source>
        <dbReference type="ARBA" id="ARBA00022490"/>
    </source>
</evidence>
<feature type="compositionally biased region" description="Low complexity" evidence="23">
    <location>
        <begin position="606"/>
        <end position="618"/>
    </location>
</feature>
<dbReference type="CDD" id="cd12053">
    <property type="entry name" value="SH3_CD2AP_1"/>
    <property type="match status" value="1"/>
</dbReference>
<dbReference type="Pfam" id="PF07653">
    <property type="entry name" value="SH3_2"/>
    <property type="match status" value="1"/>
</dbReference>
<keyword evidence="14 22" id="KW-0175">Coiled coil</keyword>
<keyword evidence="17" id="KW-0131">Cell cycle</keyword>
<keyword evidence="12" id="KW-0965">Cell junction</keyword>
<name>A0A1S3FE42_DIPOR</name>
<keyword evidence="15" id="KW-0206">Cytoskeleton</keyword>
<dbReference type="FunCoup" id="A0A1S3FE42">
    <property type="interactions" value="1862"/>
</dbReference>
<keyword evidence="5" id="KW-0963">Cytoplasm</keyword>
<dbReference type="GeneID" id="105987720"/>
<dbReference type="PANTHER" id="PTHR14167:SF23">
    <property type="entry name" value="CD2-ASSOCIATED PROTEIN"/>
    <property type="match status" value="1"/>
</dbReference>
<dbReference type="GO" id="GO:0001726">
    <property type="term" value="C:ruffle"/>
    <property type="evidence" value="ECO:0007669"/>
    <property type="project" value="UniProtKB-SubCell"/>
</dbReference>
<feature type="chain" id="PRO_5010366687" description="CD2-associated protein" evidence="24">
    <location>
        <begin position="21"/>
        <end position="700"/>
    </location>
</feature>
<evidence type="ECO:0000256" key="20">
    <source>
        <dbReference type="ARBA" id="ARBA00069668"/>
    </source>
</evidence>
<dbReference type="InterPro" id="IPR035777">
    <property type="entry name" value="CD2AP_SH3_3"/>
</dbReference>
<keyword evidence="6" id="KW-1017">Isopeptide bond</keyword>
<dbReference type="InterPro" id="IPR035775">
    <property type="entry name" value="CD2AP_SH3_1"/>
</dbReference>
<dbReference type="Pfam" id="PF14604">
    <property type="entry name" value="SH3_9"/>
    <property type="match status" value="1"/>
</dbReference>
<evidence type="ECO:0000256" key="7">
    <source>
        <dbReference type="ARBA" id="ARBA00022553"/>
    </source>
</evidence>
<dbReference type="CTD" id="23607"/>
<dbReference type="PROSITE" id="PS50002">
    <property type="entry name" value="SH3"/>
    <property type="match status" value="3"/>
</dbReference>
<feature type="compositionally biased region" description="Basic and acidic residues" evidence="23">
    <location>
        <begin position="581"/>
        <end position="603"/>
    </location>
</feature>
<gene>
    <name evidence="27" type="primary">Cd2ap</name>
</gene>
<evidence type="ECO:0000256" key="16">
    <source>
        <dbReference type="ARBA" id="ARBA00023273"/>
    </source>
</evidence>
<dbReference type="FunFam" id="2.30.30.40:FF:000094">
    <property type="entry name" value="SH3 domain-containing kinase-binding protein 1"/>
    <property type="match status" value="1"/>
</dbReference>
<feature type="compositionally biased region" description="Pro residues" evidence="23">
    <location>
        <begin position="405"/>
        <end position="415"/>
    </location>
</feature>
<evidence type="ECO:0000256" key="1">
    <source>
        <dbReference type="ARBA" id="ARBA00004245"/>
    </source>
</evidence>
<keyword evidence="7" id="KW-0597">Phosphoprotein</keyword>
<proteinExistence type="predicted"/>
<dbReference type="GO" id="GO:0017124">
    <property type="term" value="F:SH3 domain binding"/>
    <property type="evidence" value="ECO:0007669"/>
    <property type="project" value="UniProtKB-KW"/>
</dbReference>
<evidence type="ECO:0000313" key="26">
    <source>
        <dbReference type="Proteomes" id="UP000081671"/>
    </source>
</evidence>
<evidence type="ECO:0000256" key="15">
    <source>
        <dbReference type="ARBA" id="ARBA00023212"/>
    </source>
</evidence>
<evidence type="ECO:0000256" key="11">
    <source>
        <dbReference type="ARBA" id="ARBA00022843"/>
    </source>
</evidence>
<evidence type="ECO:0000256" key="24">
    <source>
        <dbReference type="SAM" id="SignalP"/>
    </source>
</evidence>
<dbReference type="FunFam" id="2.30.30.40:FF:000072">
    <property type="entry name" value="Unconventional Myosin IB"/>
    <property type="match status" value="1"/>
</dbReference>
<feature type="region of interest" description="Disordered" evidence="23">
    <location>
        <begin position="241"/>
        <end position="271"/>
    </location>
</feature>
<dbReference type="GO" id="GO:0007015">
    <property type="term" value="P:actin filament organization"/>
    <property type="evidence" value="ECO:0007669"/>
    <property type="project" value="TreeGrafter"/>
</dbReference>
<dbReference type="PRINTS" id="PR00452">
    <property type="entry name" value="SH3DOMAIN"/>
</dbReference>
<dbReference type="Proteomes" id="UP000081671">
    <property type="component" value="Unplaced"/>
</dbReference>
<keyword evidence="10" id="KW-0498">Mitosis</keyword>
<evidence type="ECO:0000256" key="8">
    <source>
        <dbReference type="ARBA" id="ARBA00022618"/>
    </source>
</evidence>
<evidence type="ECO:0000256" key="2">
    <source>
        <dbReference type="ARBA" id="ARBA00004282"/>
    </source>
</evidence>
<feature type="signal peptide" evidence="24">
    <location>
        <begin position="1"/>
        <end position="20"/>
    </location>
</feature>
<dbReference type="AlphaFoldDB" id="A0A1S3FE42"/>
<dbReference type="SUPFAM" id="SSF50044">
    <property type="entry name" value="SH3-domain"/>
    <property type="match status" value="3"/>
</dbReference>
<evidence type="ECO:0000259" key="25">
    <source>
        <dbReference type="PROSITE" id="PS50002"/>
    </source>
</evidence>
<dbReference type="InterPro" id="IPR035776">
    <property type="entry name" value="CD2AP_SH_2"/>
</dbReference>
<sequence length="700" mass="78053">MEWTFIATSYFLVCLDFVGSRDPSEWLGLQVHVIVLFPFEICSQYGIPAGLEPVIGLCPVTGMKIDYIVEYDYDAIHDDELTIRVGEIIRNVKKLQEEGWLEGELNGRRGMFPDNFVKEIKRETEPKDDNLPIKRERHGNVASLVQRMSTYGLPAGGIQPHPQTKSIKKKLKKRQCKVLFDYIPQNEDELELKVGDIIDINDEVEEGWWSGALNNKLGLFPSNFVRELEVTDEGEAQEVQEDPDLALPGSASPSAASGSGSDTASAPVTQPKKIRGIGFGDIFKEGSVKLRTRTSTGEPEEKKTEKMPLIIQPQGPKTQSVEITKTDTEGKIKAKEYCRTLFAYEGTNEDELTFKEGEIIHLISKETGEPGWWKGELNGKEGVFPDNFAVQITELDKDFPKPKKPPPPTKGPAPKPDLMFAAEKKFSPLKLEEKDEKSLLDQKPIKPTAPQVPPKKPTPPTKANNLLKSPAAVYPKRPEKPVPPPPPTAKINGEVSISSKFETEPVSKPKLDSEQLPLRPKSVDFDSLIARSSRETDVVNFDDIPSSENLLHLTANRPKMPGRRLPGRFNGGHSPTQSPEKILKLPKEEDSANFKPSEFKKDTSYSTKPSPTLSSASKATTTAFLTPLEIKAKLEADDGNQNSLDELRAQIIELLCLVEALKRDHGKELEKLRKELEEEKTMRSNLEVEIEKLKKAVLSS</sequence>
<dbReference type="GO" id="GO:0032991">
    <property type="term" value="C:protein-containing complex"/>
    <property type="evidence" value="ECO:0007669"/>
    <property type="project" value="UniProtKB-ARBA"/>
</dbReference>
<keyword evidence="8" id="KW-0132">Cell division</keyword>
<keyword evidence="24" id="KW-0732">Signal</keyword>
<evidence type="ECO:0000256" key="18">
    <source>
        <dbReference type="ARBA" id="ARBA00056655"/>
    </source>
</evidence>
<dbReference type="CDD" id="cd12054">
    <property type="entry name" value="SH3_CD2AP_2"/>
    <property type="match status" value="1"/>
</dbReference>
<evidence type="ECO:0000256" key="3">
    <source>
        <dbReference type="ARBA" id="ARBA00004466"/>
    </source>
</evidence>
<dbReference type="InterPro" id="IPR001452">
    <property type="entry name" value="SH3_domain"/>
</dbReference>
<dbReference type="Gene3D" id="2.30.30.40">
    <property type="entry name" value="SH3 Domains"/>
    <property type="match status" value="3"/>
</dbReference>
<evidence type="ECO:0000256" key="19">
    <source>
        <dbReference type="ARBA" id="ARBA00065693"/>
    </source>
</evidence>
<dbReference type="InParanoid" id="A0A1S3FE42"/>
<feature type="coiled-coil region" evidence="22">
    <location>
        <begin position="644"/>
        <end position="696"/>
    </location>
</feature>
<evidence type="ECO:0000256" key="6">
    <source>
        <dbReference type="ARBA" id="ARBA00022499"/>
    </source>
</evidence>
<comment type="function">
    <text evidence="18">Seems to act as an adapter protein between membrane proteins and the actin cytoskeleton. In collaboration with CBLC, modulates the rate of RET turnover and may act as regulatory checkpoint that limits the potency of GDNF on neuronal survival. Controls CBLC function, converting it from an inhibitor to a promoter of RET degradation. May play a role in receptor clustering and cytoskeletal polarity in the junction between T-cell and antigen-presenting cell. May anchor the podocyte slit diaphragm to the actin cytoskeleton in renal glomerolus. Also required for cytokinesis. Plays a role in epithelial cell junctions formation.</text>
</comment>
<dbReference type="InterPro" id="IPR050384">
    <property type="entry name" value="Endophilin_SH3RF"/>
</dbReference>
<dbReference type="GO" id="GO:0070161">
    <property type="term" value="C:anchoring junction"/>
    <property type="evidence" value="ECO:0007669"/>
    <property type="project" value="UniProtKB-SubCell"/>
</dbReference>
<evidence type="ECO:0000256" key="21">
    <source>
        <dbReference type="PROSITE-ProRule" id="PRU00192"/>
    </source>
</evidence>
<dbReference type="RefSeq" id="XP_012874530.1">
    <property type="nucleotide sequence ID" value="XM_013019076.1"/>
</dbReference>
<evidence type="ECO:0000256" key="10">
    <source>
        <dbReference type="ARBA" id="ARBA00022776"/>
    </source>
</evidence>
<dbReference type="GO" id="GO:0005856">
    <property type="term" value="C:cytoskeleton"/>
    <property type="evidence" value="ECO:0007669"/>
    <property type="project" value="UniProtKB-SubCell"/>
</dbReference>
<keyword evidence="26" id="KW-1185">Reference proteome</keyword>
<feature type="domain" description="SH3" evidence="25">
    <location>
        <begin position="333"/>
        <end position="394"/>
    </location>
</feature>
<feature type="compositionally biased region" description="Basic and acidic residues" evidence="23">
    <location>
        <begin position="422"/>
        <end position="444"/>
    </location>
</feature>
<keyword evidence="4 21" id="KW-0728">SH3 domain</keyword>
<dbReference type="FunFam" id="2.30.30.40:FF:000112">
    <property type="entry name" value="SH3 domain-containing kinase-binding protein 1"/>
    <property type="match status" value="1"/>
</dbReference>
<feature type="domain" description="SH3" evidence="25">
    <location>
        <begin position="62"/>
        <end position="122"/>
    </location>
</feature>
<evidence type="ECO:0000256" key="9">
    <source>
        <dbReference type="ARBA" id="ARBA00022737"/>
    </source>
</evidence>
<evidence type="ECO:0000256" key="23">
    <source>
        <dbReference type="SAM" id="MobiDB-lite"/>
    </source>
</evidence>
<feature type="compositionally biased region" description="Basic and acidic residues" evidence="23">
    <location>
        <begin position="501"/>
        <end position="513"/>
    </location>
</feature>
<evidence type="ECO:0000256" key="17">
    <source>
        <dbReference type="ARBA" id="ARBA00023306"/>
    </source>
</evidence>
<feature type="domain" description="SH3" evidence="25">
    <location>
        <begin position="171"/>
        <end position="230"/>
    </location>
</feature>
<comment type="subcellular location">
    <subcellularLocation>
        <location evidence="2">Cell junction</location>
    </subcellularLocation>
    <subcellularLocation>
        <location evidence="3">Cell projection</location>
        <location evidence="3">Ruffle</location>
    </subcellularLocation>
    <subcellularLocation>
        <location evidence="1">Cytoplasm</location>
        <location evidence="1">Cytoskeleton</location>
    </subcellularLocation>
</comment>
<keyword evidence="11" id="KW-0832">Ubl conjugation</keyword>
<dbReference type="OrthoDB" id="5340910at2759"/>
<keyword evidence="16" id="KW-0966">Cell projection</keyword>
<dbReference type="STRING" id="10020.ENSDORP00000007336"/>
<dbReference type="PANTHER" id="PTHR14167">
    <property type="entry name" value="SH3 DOMAIN-CONTAINING"/>
    <property type="match status" value="1"/>
</dbReference>
<keyword evidence="13" id="KW-0729">SH3-binding</keyword>
<dbReference type="CDD" id="cd12056">
    <property type="entry name" value="SH3_CD2AP_3"/>
    <property type="match status" value="1"/>
</dbReference>
<dbReference type="KEGG" id="dord:105987720"/>
<keyword evidence="9" id="KW-0677">Repeat</keyword>